<evidence type="ECO:0000256" key="1">
    <source>
        <dbReference type="ARBA" id="ARBA00010574"/>
    </source>
</evidence>
<dbReference type="Proteomes" id="UP000785171">
    <property type="component" value="Unassembled WGS sequence"/>
</dbReference>
<reference evidence="2" key="3">
    <citation type="submission" date="2020-06" db="EMBL/GenBank/DDBJ databases">
        <authorList>
            <person name="Studholme D.J."/>
        </authorList>
    </citation>
    <scope>NUCLEOTIDE SEQUENCE</scope>
    <source>
        <strain evidence="2">NZFS 2646</strain>
        <strain evidence="3">NZFS 3630</strain>
    </source>
</reference>
<evidence type="ECO:0000313" key="3">
    <source>
        <dbReference type="EMBL" id="KAG2526079.1"/>
    </source>
</evidence>
<evidence type="ECO:0000313" key="7">
    <source>
        <dbReference type="Proteomes" id="UP000285883"/>
    </source>
</evidence>
<dbReference type="InterPro" id="IPR043519">
    <property type="entry name" value="NT_sf"/>
</dbReference>
<comment type="caution">
    <text evidence="5">The sequence shown here is derived from an EMBL/GenBank/DDBJ whole genome shotgun (WGS) entry which is preliminary data.</text>
</comment>
<dbReference type="Proteomes" id="UP000792063">
    <property type="component" value="Unassembled WGS sequence"/>
</dbReference>
<evidence type="ECO:0000313" key="4">
    <source>
        <dbReference type="EMBL" id="RLN15323.1"/>
    </source>
</evidence>
<dbReference type="STRING" id="325452.A0A3R7HJ80"/>
<proteinExistence type="inferred from homology"/>
<dbReference type="EMBL" id="MBDN02000104">
    <property type="protein sequence ID" value="RLN80596.1"/>
    <property type="molecule type" value="Genomic_DNA"/>
</dbReference>
<dbReference type="EMBL" id="JPWU03000109">
    <property type="protein sequence ID" value="KAG2526079.1"/>
    <property type="molecule type" value="Genomic_DNA"/>
</dbReference>
<dbReference type="Proteomes" id="UP000285624">
    <property type="component" value="Unassembled WGS sequence"/>
</dbReference>
<accession>A0A3R7HJ80</accession>
<gene>
    <name evidence="4" type="ORF">BBI17_004565</name>
    <name evidence="5" type="ORF">BBO99_00004394</name>
    <name evidence="2" type="ORF">JM16_005047</name>
    <name evidence="3" type="ORF">JM18_004549</name>
</gene>
<keyword evidence="6" id="KW-1185">Reference proteome</keyword>
<dbReference type="EMBL" id="JPWV03000118">
    <property type="protein sequence ID" value="KAG2524268.1"/>
    <property type="molecule type" value="Genomic_DNA"/>
</dbReference>
<dbReference type="Gene3D" id="3.30.460.10">
    <property type="entry name" value="Beta Polymerase, domain 2"/>
    <property type="match status" value="1"/>
</dbReference>
<dbReference type="InterPro" id="IPR004394">
    <property type="entry name" value="Iojap/RsfS/C7orf30"/>
</dbReference>
<dbReference type="PANTHER" id="PTHR21043">
    <property type="entry name" value="IOJAP SUPERFAMILY ORTHOLOG"/>
    <property type="match status" value="1"/>
</dbReference>
<dbReference type="AlphaFoldDB" id="A0A3R7HJ80"/>
<dbReference type="GO" id="GO:0090071">
    <property type="term" value="P:negative regulation of ribosome biogenesis"/>
    <property type="evidence" value="ECO:0007669"/>
    <property type="project" value="TreeGrafter"/>
</dbReference>
<dbReference type="GO" id="GO:0043023">
    <property type="term" value="F:ribosomal large subunit binding"/>
    <property type="evidence" value="ECO:0007669"/>
    <property type="project" value="TreeGrafter"/>
</dbReference>
<protein>
    <submittedName>
        <fullName evidence="5">Uncharacterized protein</fullName>
    </submittedName>
</protein>
<dbReference type="GO" id="GO:0017148">
    <property type="term" value="P:negative regulation of translation"/>
    <property type="evidence" value="ECO:0007669"/>
    <property type="project" value="TreeGrafter"/>
</dbReference>
<dbReference type="PANTHER" id="PTHR21043:SF0">
    <property type="entry name" value="MITOCHONDRIAL ASSEMBLY OF RIBOSOMAL LARGE SUBUNIT PROTEIN 1"/>
    <property type="match status" value="1"/>
</dbReference>
<evidence type="ECO:0000313" key="2">
    <source>
        <dbReference type="EMBL" id="KAG2524268.1"/>
    </source>
</evidence>
<dbReference type="EMBL" id="MAYM02001459">
    <property type="protein sequence ID" value="RLN15323.1"/>
    <property type="molecule type" value="Genomic_DNA"/>
</dbReference>
<name>A0A3R7HJ80_9STRA</name>
<evidence type="ECO:0000313" key="6">
    <source>
        <dbReference type="Proteomes" id="UP000285624"/>
    </source>
</evidence>
<comment type="similarity">
    <text evidence="1">Belongs to the Iojap/RsfS family.</text>
</comment>
<dbReference type="Proteomes" id="UP000285883">
    <property type="component" value="Unassembled WGS sequence"/>
</dbReference>
<sequence>MNIEGHVISGGDYWTALDAAKAYDELVTLYGDLDDPRNFPEGDTETKAEEAEELEWQAPHVGDRHADIIPAVPQTYLTIDEVQAALEREKAIDVYTVDLAGKSSLADYMVFATGKSQAHMRRMADLLIKSMKAREIVDEFDYGVEGRDYHWENMVNDKHRIYGDMTEDEYMDKFGTSELMEYLEDEDHPHARETGEGSGVEWK</sequence>
<organism evidence="5 6">
    <name type="scientific">Phytophthora kernoviae</name>
    <dbReference type="NCBI Taxonomy" id="325452"/>
    <lineage>
        <taxon>Eukaryota</taxon>
        <taxon>Sar</taxon>
        <taxon>Stramenopiles</taxon>
        <taxon>Oomycota</taxon>
        <taxon>Peronosporomycetes</taxon>
        <taxon>Peronosporales</taxon>
        <taxon>Peronosporaceae</taxon>
        <taxon>Phytophthora</taxon>
    </lineage>
</organism>
<reference evidence="6 7" key="2">
    <citation type="submission" date="2018-07" db="EMBL/GenBank/DDBJ databases">
        <title>Genome sequencing of oomycete isolates from Chile give support for New Zealand origin for Phytophthora kernoviae and make available the first Nothophytophthora sp. genome.</title>
        <authorList>
            <person name="Studholme D.J."/>
            <person name="Sanfuentes E."/>
            <person name="Panda P."/>
            <person name="Hill R."/>
            <person name="Sambles C."/>
            <person name="Grant M."/>
            <person name="Williams N.M."/>
            <person name="Mcdougal R.L."/>
        </authorList>
    </citation>
    <scope>NUCLEOTIDE SEQUENCE [LARGE SCALE GENOMIC DNA]</scope>
    <source>
        <strain evidence="4">Chile2</strain>
        <strain evidence="5">Chile4</strain>
    </source>
</reference>
<evidence type="ECO:0000313" key="5">
    <source>
        <dbReference type="EMBL" id="RLN80596.1"/>
    </source>
</evidence>
<dbReference type="SUPFAM" id="SSF81301">
    <property type="entry name" value="Nucleotidyltransferase"/>
    <property type="match status" value="1"/>
</dbReference>
<reference evidence="2" key="1">
    <citation type="journal article" date="2015" name="Genom Data">
        <title>Genome sequences of six Phytophthora species associated with forests in New Zealand.</title>
        <authorList>
            <person name="Studholme D.J."/>
            <person name="McDougal R.L."/>
            <person name="Sambles C."/>
            <person name="Hansen E."/>
            <person name="Hardy G."/>
            <person name="Grant M."/>
            <person name="Ganley R.J."/>
            <person name="Williams N.M."/>
        </authorList>
    </citation>
    <scope>NUCLEOTIDE SEQUENCE</scope>
    <source>
        <strain evidence="2">NZFS 2646</strain>
        <strain evidence="3">NZFS 3630</strain>
    </source>
</reference>
<dbReference type="Pfam" id="PF02410">
    <property type="entry name" value="RsfS"/>
    <property type="match status" value="1"/>
</dbReference>